<dbReference type="Proteomes" id="UP000008144">
    <property type="component" value="Chromosome 11"/>
</dbReference>
<dbReference type="HOGENOM" id="CLU_3415158_0_0_1"/>
<sequence>MALFTFVNNFVQQTAKKHRPQTVYKLN</sequence>
<reference evidence="2" key="1">
    <citation type="journal article" date="2002" name="Science">
        <title>The draft genome of Ciona intestinalis: insights into chordate and vertebrate origins.</title>
        <authorList>
            <person name="Dehal P."/>
            <person name="Satou Y."/>
            <person name="Campbell R.K."/>
            <person name="Chapman J."/>
            <person name="Degnan B."/>
            <person name="De Tomaso A."/>
            <person name="Davidson B."/>
            <person name="Di Gregorio A."/>
            <person name="Gelpke M."/>
            <person name="Goodstein D.M."/>
            <person name="Harafuji N."/>
            <person name="Hastings K.E."/>
            <person name="Ho I."/>
            <person name="Hotta K."/>
            <person name="Huang W."/>
            <person name="Kawashima T."/>
            <person name="Lemaire P."/>
            <person name="Martinez D."/>
            <person name="Meinertzhagen I.A."/>
            <person name="Necula S."/>
            <person name="Nonaka M."/>
            <person name="Putnam N."/>
            <person name="Rash S."/>
            <person name="Saiga H."/>
            <person name="Satake M."/>
            <person name="Terry A."/>
            <person name="Yamada L."/>
            <person name="Wang H.G."/>
            <person name="Awazu S."/>
            <person name="Azumi K."/>
            <person name="Boore J."/>
            <person name="Branno M."/>
            <person name="Chin-Bow S."/>
            <person name="DeSantis R."/>
            <person name="Doyle S."/>
            <person name="Francino P."/>
            <person name="Keys D.N."/>
            <person name="Haga S."/>
            <person name="Hayashi H."/>
            <person name="Hino K."/>
            <person name="Imai K.S."/>
            <person name="Inaba K."/>
            <person name="Kano S."/>
            <person name="Kobayashi K."/>
            <person name="Kobayashi M."/>
            <person name="Lee B.I."/>
            <person name="Makabe K.W."/>
            <person name="Manohar C."/>
            <person name="Matassi G."/>
            <person name="Medina M."/>
            <person name="Mochizuki Y."/>
            <person name="Mount S."/>
            <person name="Morishita T."/>
            <person name="Miura S."/>
            <person name="Nakayama A."/>
            <person name="Nishizaka S."/>
            <person name="Nomoto H."/>
            <person name="Ohta F."/>
            <person name="Oishi K."/>
            <person name="Rigoutsos I."/>
            <person name="Sano M."/>
            <person name="Sasaki A."/>
            <person name="Sasakura Y."/>
            <person name="Shoguchi E."/>
            <person name="Shin-i T."/>
            <person name="Spagnuolo A."/>
            <person name="Stainier D."/>
            <person name="Suzuki M.M."/>
            <person name="Tassy O."/>
            <person name="Takatori N."/>
            <person name="Tokuoka M."/>
            <person name="Yagi K."/>
            <person name="Yoshizaki F."/>
            <person name="Wada S."/>
            <person name="Zhang C."/>
            <person name="Hyatt P.D."/>
            <person name="Larimer F."/>
            <person name="Detter C."/>
            <person name="Doggett N."/>
            <person name="Glavina T."/>
            <person name="Hawkins T."/>
            <person name="Richardson P."/>
            <person name="Lucas S."/>
            <person name="Kohara Y."/>
            <person name="Levine M."/>
            <person name="Satoh N."/>
            <person name="Rokhsar D.S."/>
        </authorList>
    </citation>
    <scope>NUCLEOTIDE SEQUENCE [LARGE SCALE GENOMIC DNA]</scope>
</reference>
<dbReference type="Ensembl" id="ENSCINT00000033385.1">
    <property type="protein sequence ID" value="ENSCINP00000032401.1"/>
    <property type="gene ID" value="ENSCING00000022627.1"/>
</dbReference>
<evidence type="ECO:0000313" key="1">
    <source>
        <dbReference type="Ensembl" id="ENSCINP00000032401.1"/>
    </source>
</evidence>
<dbReference type="InParanoid" id="H2XRW7"/>
<protein>
    <submittedName>
        <fullName evidence="1">Uncharacterized protein</fullName>
    </submittedName>
</protein>
<reference evidence="1" key="3">
    <citation type="submission" date="2025-08" db="UniProtKB">
        <authorList>
            <consortium name="Ensembl"/>
        </authorList>
    </citation>
    <scope>IDENTIFICATION</scope>
</reference>
<organism evidence="1 2">
    <name type="scientific">Ciona intestinalis</name>
    <name type="common">Transparent sea squirt</name>
    <name type="synonym">Ascidia intestinalis</name>
    <dbReference type="NCBI Taxonomy" id="7719"/>
    <lineage>
        <taxon>Eukaryota</taxon>
        <taxon>Metazoa</taxon>
        <taxon>Chordata</taxon>
        <taxon>Tunicata</taxon>
        <taxon>Ascidiacea</taxon>
        <taxon>Phlebobranchia</taxon>
        <taxon>Cionidae</taxon>
        <taxon>Ciona</taxon>
    </lineage>
</organism>
<evidence type="ECO:0000313" key="2">
    <source>
        <dbReference type="Proteomes" id="UP000008144"/>
    </source>
</evidence>
<accession>H2XRW7</accession>
<dbReference type="AlphaFoldDB" id="H2XRW7"/>
<name>H2XRW7_CIOIN</name>
<keyword evidence="2" id="KW-1185">Reference proteome</keyword>
<proteinExistence type="predicted"/>
<reference evidence="1" key="4">
    <citation type="submission" date="2025-09" db="UniProtKB">
        <authorList>
            <consortium name="Ensembl"/>
        </authorList>
    </citation>
    <scope>IDENTIFICATION</scope>
</reference>
<reference evidence="1" key="2">
    <citation type="journal article" date="2008" name="Genome Biol.">
        <title>Improved genome assembly and evidence-based global gene model set for the chordate Ciona intestinalis: new insight into intron and operon populations.</title>
        <authorList>
            <person name="Satou Y."/>
            <person name="Mineta K."/>
            <person name="Ogasawara M."/>
            <person name="Sasakura Y."/>
            <person name="Shoguchi E."/>
            <person name="Ueno K."/>
            <person name="Yamada L."/>
            <person name="Matsumoto J."/>
            <person name="Wasserscheid J."/>
            <person name="Dewar K."/>
            <person name="Wiley G.B."/>
            <person name="Macmil S.L."/>
            <person name="Roe B.A."/>
            <person name="Zeller R.W."/>
            <person name="Hastings K.E."/>
            <person name="Lemaire P."/>
            <person name="Lindquist E."/>
            <person name="Endo T."/>
            <person name="Hotta K."/>
            <person name="Inaba K."/>
        </authorList>
    </citation>
    <scope>NUCLEOTIDE SEQUENCE [LARGE SCALE GENOMIC DNA]</scope>
    <source>
        <strain evidence="1">wild type</strain>
    </source>
</reference>
<dbReference type="EMBL" id="EAAA01000677">
    <property type="status" value="NOT_ANNOTATED_CDS"/>
    <property type="molecule type" value="Genomic_DNA"/>
</dbReference>